<accession>A0A9D3QDK1</accession>
<dbReference type="AlphaFoldDB" id="A0A9D3QDK1"/>
<evidence type="ECO:0000313" key="2">
    <source>
        <dbReference type="EMBL" id="KAG7488529.1"/>
    </source>
</evidence>
<feature type="compositionally biased region" description="Basic and acidic residues" evidence="1">
    <location>
        <begin position="69"/>
        <end position="81"/>
    </location>
</feature>
<dbReference type="Proteomes" id="UP001046870">
    <property type="component" value="Chromosome 2"/>
</dbReference>
<proteinExistence type="predicted"/>
<dbReference type="OrthoDB" id="8944086at2759"/>
<sequence length="217" mass="22471">MFALLSNLKELNQTDKLDPPAELGSGAAGQEESSGAGPSVQEAWPEATPPRPASATPSSPTPTPTPSPAEKKLESKNDIPERPPAGAAGQRRGPPRDTWARQLEEGLDGDGLAFSGNGFTELETRHDFLLRSSSSGPQGDLPTPRARGAEEEEDIFQAQGYLPLSPQTVRPATRAGEGGPIQTDAPRSGTGVPPGPRSHDPSDSEGSGSAPPPSTTN</sequence>
<dbReference type="EMBL" id="JAFDVH010000002">
    <property type="protein sequence ID" value="KAG7488529.1"/>
    <property type="molecule type" value="Genomic_DNA"/>
</dbReference>
<gene>
    <name evidence="2" type="ORF">MATL_G00035590</name>
</gene>
<feature type="compositionally biased region" description="Basic and acidic residues" evidence="1">
    <location>
        <begin position="94"/>
        <end position="104"/>
    </location>
</feature>
<protein>
    <submittedName>
        <fullName evidence="2">Uncharacterized protein</fullName>
    </submittedName>
</protein>
<reference evidence="2" key="1">
    <citation type="submission" date="2021-01" db="EMBL/GenBank/DDBJ databases">
        <authorList>
            <person name="Zahm M."/>
            <person name="Roques C."/>
            <person name="Cabau C."/>
            <person name="Klopp C."/>
            <person name="Donnadieu C."/>
            <person name="Jouanno E."/>
            <person name="Lampietro C."/>
            <person name="Louis A."/>
            <person name="Herpin A."/>
            <person name="Echchiki A."/>
            <person name="Berthelot C."/>
            <person name="Parey E."/>
            <person name="Roest-Crollius H."/>
            <person name="Braasch I."/>
            <person name="Postlethwait J."/>
            <person name="Bobe J."/>
            <person name="Montfort J."/>
            <person name="Bouchez O."/>
            <person name="Begum T."/>
            <person name="Mejri S."/>
            <person name="Adams A."/>
            <person name="Chen W.-J."/>
            <person name="Guiguen Y."/>
        </authorList>
    </citation>
    <scope>NUCLEOTIDE SEQUENCE</scope>
    <source>
        <strain evidence="2">YG-15Mar2019-1</strain>
        <tissue evidence="2">Brain</tissue>
    </source>
</reference>
<name>A0A9D3QDK1_MEGAT</name>
<evidence type="ECO:0000256" key="1">
    <source>
        <dbReference type="SAM" id="MobiDB-lite"/>
    </source>
</evidence>
<feature type="region of interest" description="Disordered" evidence="1">
    <location>
        <begin position="1"/>
        <end position="217"/>
    </location>
</feature>
<comment type="caution">
    <text evidence="2">The sequence shown here is derived from an EMBL/GenBank/DDBJ whole genome shotgun (WGS) entry which is preliminary data.</text>
</comment>
<feature type="compositionally biased region" description="Low complexity" evidence="1">
    <location>
        <begin position="21"/>
        <end position="39"/>
    </location>
</feature>
<organism evidence="2 3">
    <name type="scientific">Megalops atlanticus</name>
    <name type="common">Tarpon</name>
    <name type="synonym">Clupea gigantea</name>
    <dbReference type="NCBI Taxonomy" id="7932"/>
    <lineage>
        <taxon>Eukaryota</taxon>
        <taxon>Metazoa</taxon>
        <taxon>Chordata</taxon>
        <taxon>Craniata</taxon>
        <taxon>Vertebrata</taxon>
        <taxon>Euteleostomi</taxon>
        <taxon>Actinopterygii</taxon>
        <taxon>Neopterygii</taxon>
        <taxon>Teleostei</taxon>
        <taxon>Elopiformes</taxon>
        <taxon>Megalopidae</taxon>
        <taxon>Megalops</taxon>
    </lineage>
</organism>
<keyword evidence="3" id="KW-1185">Reference proteome</keyword>
<evidence type="ECO:0000313" key="3">
    <source>
        <dbReference type="Proteomes" id="UP001046870"/>
    </source>
</evidence>